<gene>
    <name evidence="1" type="ORF">P409_23780</name>
</gene>
<name>A0A0A0D1U8_9PROT</name>
<dbReference type="AlphaFoldDB" id="A0A0A0D1U8"/>
<protein>
    <submittedName>
        <fullName evidence="1">Uncharacterized protein</fullName>
    </submittedName>
</protein>
<evidence type="ECO:0000313" key="2">
    <source>
        <dbReference type="Proteomes" id="UP000029995"/>
    </source>
</evidence>
<organism evidence="1 2">
    <name type="scientific">Inquilinus limosus MP06</name>
    <dbReference type="NCBI Taxonomy" id="1398085"/>
    <lineage>
        <taxon>Bacteria</taxon>
        <taxon>Pseudomonadati</taxon>
        <taxon>Pseudomonadota</taxon>
        <taxon>Alphaproteobacteria</taxon>
        <taxon>Rhodospirillales</taxon>
        <taxon>Rhodospirillaceae</taxon>
        <taxon>Inquilinus</taxon>
    </lineage>
</organism>
<evidence type="ECO:0000313" key="1">
    <source>
        <dbReference type="EMBL" id="KGM32029.1"/>
    </source>
</evidence>
<reference evidence="1 2" key="1">
    <citation type="submission" date="2014-01" db="EMBL/GenBank/DDBJ databases">
        <title>Genome sequence determination for a cystic fibrosis isolate, Inquilinus limosus.</title>
        <authorList>
            <person name="Pino M."/>
            <person name="Di Conza J."/>
            <person name="Gutkind G."/>
        </authorList>
    </citation>
    <scope>NUCLEOTIDE SEQUENCE [LARGE SCALE GENOMIC DNA]</scope>
    <source>
        <strain evidence="1 2">MP06</strain>
    </source>
</reference>
<sequence>MSLDGRLWLRGGDGSLASLTLPDGVRTTHFADGVIDLAVSQGKPLALRSLSLNPFDMKETFRPAGGKFVLSSWIGTNFKDSAPFELPQMPRALIVIDGNPTVLSPHRMDVLGVDGRWRSRPLKGEIRDHPVAEPPILLAVNGLVYIGHDLGEWGGGLQRLDPTTGVVTDIERRDSKELCSGPLNSSCDPVTGLIQAPGVPGCILASTGLGHMTSEQGAVVKLCGDRASVIWEKARMEQFPGGLVRQSEPFYGLTEGAPGEFWIIGFDVLYRFDGTRAITVPLPKPVQLGDVWIRRTIPGHLMVYYHDSRAGFWPPEKLPYLVTRE</sequence>
<comment type="caution">
    <text evidence="1">The sequence shown here is derived from an EMBL/GenBank/DDBJ whole genome shotgun (WGS) entry which is preliminary data.</text>
</comment>
<dbReference type="EMBL" id="JANX01000389">
    <property type="protein sequence ID" value="KGM32029.1"/>
    <property type="molecule type" value="Genomic_DNA"/>
</dbReference>
<dbReference type="Proteomes" id="UP000029995">
    <property type="component" value="Unassembled WGS sequence"/>
</dbReference>
<accession>A0A0A0D1U8</accession>
<proteinExistence type="predicted"/>